<evidence type="ECO:0000259" key="3">
    <source>
        <dbReference type="PROSITE" id="PS50175"/>
    </source>
</evidence>
<dbReference type="SUPFAM" id="SSF50630">
    <property type="entry name" value="Acid proteases"/>
    <property type="match status" value="1"/>
</dbReference>
<dbReference type="PROSITE" id="PS50175">
    <property type="entry name" value="ASP_PROT_RETROV"/>
    <property type="match status" value="1"/>
</dbReference>
<keyword evidence="1" id="KW-0378">Hydrolase</keyword>
<dbReference type="GO" id="GO:0006508">
    <property type="term" value="P:proteolysis"/>
    <property type="evidence" value="ECO:0007669"/>
    <property type="project" value="UniProtKB-KW"/>
</dbReference>
<dbReference type="InterPro" id="IPR021109">
    <property type="entry name" value="Peptidase_aspartic_dom_sf"/>
</dbReference>
<organism evidence="4 5">
    <name type="scientific">Glaciecola siphonariae</name>
    <dbReference type="NCBI Taxonomy" id="521012"/>
    <lineage>
        <taxon>Bacteria</taxon>
        <taxon>Pseudomonadati</taxon>
        <taxon>Pseudomonadota</taxon>
        <taxon>Gammaproteobacteria</taxon>
        <taxon>Alteromonadales</taxon>
        <taxon>Alteromonadaceae</taxon>
        <taxon>Glaciecola</taxon>
    </lineage>
</organism>
<accession>A0ABV9LTC0</accession>
<keyword evidence="5" id="KW-1185">Reference proteome</keyword>
<dbReference type="InterPro" id="IPR034122">
    <property type="entry name" value="Retropepsin-like_bacterial"/>
</dbReference>
<comment type="caution">
    <text evidence="4">The sequence shown here is derived from an EMBL/GenBank/DDBJ whole genome shotgun (WGS) entry which is preliminary data.</text>
</comment>
<sequence>MKSLLIWLLIASLSLNAYLLWVDSHDTKEKLNTRMEGQRSDEPVSSVVSANDYTLEELPNTNNTDGGLEQNAAQNVSPPPEGITMAFLQSLKKAQKYESLAFYVRGYLREHPQDIDALMLEAHAYYYTQPLSVALVNYYGLRDALISDAQLAEINKIIDVNTTRIIQQFSGDGSWDLLANFLEPLVQVDPLNRRYLIALAKAYGMQQQTVLMENVLASLLPNDPRAMRLRESIYQSANNETSITEDVFDVSEQTLEGEVPLIARRGQFYTQVEIAAVKAELLVDTGASTTAIAESIFNQIDIKDTSYLGTFNVQTAGGKVSSPLYRITELSLGDQSLKNIAVMVLSTENMQNFDGLLGMNVIQHFNVTLDQATGNMRMYKSK</sequence>
<dbReference type="CDD" id="cd05483">
    <property type="entry name" value="retropepsin_like_bacteria"/>
    <property type="match status" value="1"/>
</dbReference>
<dbReference type="GO" id="GO:0008233">
    <property type="term" value="F:peptidase activity"/>
    <property type="evidence" value="ECO:0007669"/>
    <property type="project" value="UniProtKB-KW"/>
</dbReference>
<proteinExistence type="predicted"/>
<evidence type="ECO:0000313" key="5">
    <source>
        <dbReference type="Proteomes" id="UP001595897"/>
    </source>
</evidence>
<dbReference type="Pfam" id="PF13975">
    <property type="entry name" value="gag-asp_proteas"/>
    <property type="match status" value="1"/>
</dbReference>
<protein>
    <submittedName>
        <fullName evidence="4">TIGR02281 family clan AA aspartic protease</fullName>
    </submittedName>
</protein>
<gene>
    <name evidence="4" type="ORF">ACFO4O_06265</name>
</gene>
<feature type="compositionally biased region" description="Polar residues" evidence="2">
    <location>
        <begin position="59"/>
        <end position="76"/>
    </location>
</feature>
<keyword evidence="4" id="KW-0645">Protease</keyword>
<name>A0ABV9LTC0_9ALTE</name>
<feature type="domain" description="Peptidase A2" evidence="3">
    <location>
        <begin position="279"/>
        <end position="361"/>
    </location>
</feature>
<dbReference type="EMBL" id="JBHSGU010000002">
    <property type="protein sequence ID" value="MFC4699757.1"/>
    <property type="molecule type" value="Genomic_DNA"/>
</dbReference>
<dbReference type="Proteomes" id="UP001595897">
    <property type="component" value="Unassembled WGS sequence"/>
</dbReference>
<dbReference type="InterPro" id="IPR001995">
    <property type="entry name" value="Peptidase_A2_cat"/>
</dbReference>
<dbReference type="Gene3D" id="2.40.70.10">
    <property type="entry name" value="Acid Proteases"/>
    <property type="match status" value="1"/>
</dbReference>
<evidence type="ECO:0000256" key="1">
    <source>
        <dbReference type="ARBA" id="ARBA00022801"/>
    </source>
</evidence>
<dbReference type="RefSeq" id="WP_382406580.1">
    <property type="nucleotide sequence ID" value="NZ_JBHSGU010000002.1"/>
</dbReference>
<feature type="region of interest" description="Disordered" evidence="2">
    <location>
        <begin position="56"/>
        <end position="78"/>
    </location>
</feature>
<evidence type="ECO:0000256" key="2">
    <source>
        <dbReference type="SAM" id="MobiDB-lite"/>
    </source>
</evidence>
<dbReference type="PROSITE" id="PS00141">
    <property type="entry name" value="ASP_PROTEASE"/>
    <property type="match status" value="1"/>
</dbReference>
<evidence type="ECO:0000313" key="4">
    <source>
        <dbReference type="EMBL" id="MFC4699757.1"/>
    </source>
</evidence>
<reference evidence="5" key="1">
    <citation type="journal article" date="2019" name="Int. J. Syst. Evol. Microbiol.">
        <title>The Global Catalogue of Microorganisms (GCM) 10K type strain sequencing project: providing services to taxonomists for standard genome sequencing and annotation.</title>
        <authorList>
            <consortium name="The Broad Institute Genomics Platform"/>
            <consortium name="The Broad Institute Genome Sequencing Center for Infectious Disease"/>
            <person name="Wu L."/>
            <person name="Ma J."/>
        </authorList>
    </citation>
    <scope>NUCLEOTIDE SEQUENCE [LARGE SCALE GENOMIC DNA]</scope>
    <source>
        <strain evidence="5">KACC 12507</strain>
    </source>
</reference>
<dbReference type="InterPro" id="IPR001969">
    <property type="entry name" value="Aspartic_peptidase_AS"/>
</dbReference>